<proteinExistence type="predicted"/>
<dbReference type="PANTHER" id="PTHR22674:SF6">
    <property type="entry name" value="NTPASE KAP FAMILY P-LOOP DOMAIN-CONTAINING PROTEIN 1"/>
    <property type="match status" value="1"/>
</dbReference>
<dbReference type="InterPro" id="IPR003593">
    <property type="entry name" value="AAA+_ATPase"/>
</dbReference>
<protein>
    <submittedName>
        <fullName evidence="2">AAA family ATPase</fullName>
    </submittedName>
</protein>
<dbReference type="Pfam" id="PF07693">
    <property type="entry name" value="KAP_NTPase"/>
    <property type="match status" value="1"/>
</dbReference>
<dbReference type="SUPFAM" id="SSF52540">
    <property type="entry name" value="P-loop containing nucleoside triphosphate hydrolases"/>
    <property type="match status" value="2"/>
</dbReference>
<name>A0ABS1I4S8_9PROT</name>
<dbReference type="PANTHER" id="PTHR22674">
    <property type="entry name" value="NTPASE, KAP FAMILY P-LOOP DOMAIN-CONTAINING 1"/>
    <property type="match status" value="1"/>
</dbReference>
<dbReference type="Proteomes" id="UP000654452">
    <property type="component" value="Unassembled WGS sequence"/>
</dbReference>
<dbReference type="SMART" id="SM00382">
    <property type="entry name" value="AAA"/>
    <property type="match status" value="1"/>
</dbReference>
<dbReference type="RefSeq" id="WP_200486674.1">
    <property type="nucleotide sequence ID" value="NZ_JAEPIV010000020.1"/>
</dbReference>
<dbReference type="Gene3D" id="3.40.50.300">
    <property type="entry name" value="P-loop containing nucleotide triphosphate hydrolases"/>
    <property type="match status" value="1"/>
</dbReference>
<dbReference type="EMBL" id="JAEPIV010000020">
    <property type="protein sequence ID" value="MBK4722041.1"/>
    <property type="molecule type" value="Genomic_DNA"/>
</dbReference>
<keyword evidence="3" id="KW-1185">Reference proteome</keyword>
<organism evidence="2 3">
    <name type="scientific">Azospirillum aestuarii</name>
    <dbReference type="NCBI Taxonomy" id="2802052"/>
    <lineage>
        <taxon>Bacteria</taxon>
        <taxon>Pseudomonadati</taxon>
        <taxon>Pseudomonadota</taxon>
        <taxon>Alphaproteobacteria</taxon>
        <taxon>Rhodospirillales</taxon>
        <taxon>Azospirillaceae</taxon>
        <taxon>Azospirillum</taxon>
    </lineage>
</organism>
<dbReference type="InterPro" id="IPR027417">
    <property type="entry name" value="P-loop_NTPase"/>
</dbReference>
<sequence length="692" mass="74504">MSHRPDRPIADPADDRLGRDGFVARLARALVTPDGRASGVVVGLTGPWGSGKSSLLNLLQAEIERRHPAAVVVRFDPWLVSGRDDVITQFFAELLATINAVGTAAGRNGDALRDLGAKLAGYAKDLAPAAGLVSLVPGAGAAAAGALKAAETLLTRDRSLAAQRRELTTLLAGVAVPIVVLIDELDRIEDGEVRAVAQLVRAVADFPGLSYLLAYDRDRVVEALGGGNAERGAAYLEKIVQLEIPLPIAVGSETRSLFVAEFESATPAGVLPDGWHSDPRWTRLLAIATDGLLATPRDSRRVCGMYAVMAPMVAGEVDWLDLLGYCILLAKAPAVVQAIRRKPRLVVYDAPVDPEAETDWVAFSEGERAGPDRRLADLGVEPDTPLARLLELLFPRLRTAGAAGPPDIADSLCRYRPLMTVLRLGLLPGAVSRQEITSFLASDDATMLAHLRTRHAERTLDSFLARLQDLHRELADPNPERTLRVLGRVPRDLDAVLPEHTGESHARCLWFSGFVHQAVTRCGVSPTLGERVLATLMEAGHLDAAATVLRQQGFTLGLFGDKRQDINDAWLPPETVERLADAVAGAVVSHWKAGTLLSAAHTPEPLFLTRNLGKWDADCYAGLTERVRADDGALRAVTLMLFGYGMIGFAHVNTFLDAALLQERLAAVADTDAAWEGRARKARWSALRCQAY</sequence>
<evidence type="ECO:0000259" key="1">
    <source>
        <dbReference type="SMART" id="SM00382"/>
    </source>
</evidence>
<evidence type="ECO:0000313" key="3">
    <source>
        <dbReference type="Proteomes" id="UP000654452"/>
    </source>
</evidence>
<gene>
    <name evidence="2" type="ORF">JJL56_24615</name>
</gene>
<reference evidence="2 3" key="1">
    <citation type="submission" date="2021-01" db="EMBL/GenBank/DDBJ databases">
        <title>Azospirillum sp. YIM DDC1 draft genome.</title>
        <authorList>
            <person name="Wang Y.-X."/>
        </authorList>
    </citation>
    <scope>NUCLEOTIDE SEQUENCE [LARGE SCALE GENOMIC DNA]</scope>
    <source>
        <strain evidence="2 3">YIM DDC1</strain>
    </source>
</reference>
<accession>A0ABS1I4S8</accession>
<evidence type="ECO:0000313" key="2">
    <source>
        <dbReference type="EMBL" id="MBK4722041.1"/>
    </source>
</evidence>
<dbReference type="InterPro" id="IPR052754">
    <property type="entry name" value="NTPase_KAP_P-loop"/>
</dbReference>
<feature type="domain" description="AAA+ ATPase" evidence="1">
    <location>
        <begin position="38"/>
        <end position="246"/>
    </location>
</feature>
<dbReference type="InterPro" id="IPR011646">
    <property type="entry name" value="KAP_P-loop"/>
</dbReference>
<comment type="caution">
    <text evidence="2">The sequence shown here is derived from an EMBL/GenBank/DDBJ whole genome shotgun (WGS) entry which is preliminary data.</text>
</comment>